<comment type="caution">
    <text evidence="1">The sequence shown here is derived from an EMBL/GenBank/DDBJ whole genome shotgun (WGS) entry which is preliminary data.</text>
</comment>
<gene>
    <name evidence="1" type="ORF">BaRGS_00009972</name>
</gene>
<dbReference type="AlphaFoldDB" id="A0ABD0LHL3"/>
<proteinExistence type="predicted"/>
<reference evidence="1 2" key="1">
    <citation type="journal article" date="2023" name="Sci. Data">
        <title>Genome assembly of the Korean intertidal mud-creeper Batillaria attramentaria.</title>
        <authorList>
            <person name="Patra A.K."/>
            <person name="Ho P.T."/>
            <person name="Jun S."/>
            <person name="Lee S.J."/>
            <person name="Kim Y."/>
            <person name="Won Y.J."/>
        </authorList>
    </citation>
    <scope>NUCLEOTIDE SEQUENCE [LARGE SCALE GENOMIC DNA]</scope>
    <source>
        <strain evidence="1">Wonlab-2016</strain>
    </source>
</reference>
<evidence type="ECO:0000313" key="2">
    <source>
        <dbReference type="Proteomes" id="UP001519460"/>
    </source>
</evidence>
<organism evidence="1 2">
    <name type="scientific">Batillaria attramentaria</name>
    <dbReference type="NCBI Taxonomy" id="370345"/>
    <lineage>
        <taxon>Eukaryota</taxon>
        <taxon>Metazoa</taxon>
        <taxon>Spiralia</taxon>
        <taxon>Lophotrochozoa</taxon>
        <taxon>Mollusca</taxon>
        <taxon>Gastropoda</taxon>
        <taxon>Caenogastropoda</taxon>
        <taxon>Sorbeoconcha</taxon>
        <taxon>Cerithioidea</taxon>
        <taxon>Batillariidae</taxon>
        <taxon>Batillaria</taxon>
    </lineage>
</organism>
<evidence type="ECO:0000313" key="1">
    <source>
        <dbReference type="EMBL" id="KAK7498880.1"/>
    </source>
</evidence>
<name>A0ABD0LHL3_9CAEN</name>
<accession>A0ABD0LHL3</accession>
<protein>
    <submittedName>
        <fullName evidence="1">Uncharacterized protein</fullName>
    </submittedName>
</protein>
<dbReference type="EMBL" id="JACVVK020000048">
    <property type="protein sequence ID" value="KAK7498880.1"/>
    <property type="molecule type" value="Genomic_DNA"/>
</dbReference>
<sequence>MKCACSPVAGMMMKRQTASRSLRSGEGSSRSDWMCWLIEPDSLAVWQQEVKRVSDWTICAPTHKGENPLRVPRRVGTRQQGIARLEKKAPRCGAYLFFPHPVIRFFASTLSAVGSHSSADESDSNTVPV</sequence>
<dbReference type="Proteomes" id="UP001519460">
    <property type="component" value="Unassembled WGS sequence"/>
</dbReference>
<keyword evidence="2" id="KW-1185">Reference proteome</keyword>